<evidence type="ECO:0000256" key="8">
    <source>
        <dbReference type="ARBA" id="ARBA00023210"/>
    </source>
</evidence>
<evidence type="ECO:0000256" key="9">
    <source>
        <dbReference type="ARBA" id="ARBA00023306"/>
    </source>
</evidence>
<dbReference type="InterPro" id="IPR019987">
    <property type="entry name" value="GTP-bd_ribosome_bio_YsxC"/>
</dbReference>
<organism evidence="12 15">
    <name type="scientific">Anaerotruncus colihominis</name>
    <dbReference type="NCBI Taxonomy" id="169435"/>
    <lineage>
        <taxon>Bacteria</taxon>
        <taxon>Bacillati</taxon>
        <taxon>Bacillota</taxon>
        <taxon>Clostridia</taxon>
        <taxon>Eubacteriales</taxon>
        <taxon>Oscillospiraceae</taxon>
        <taxon>Anaerotruncus</taxon>
    </lineage>
</organism>
<evidence type="ECO:0000256" key="2">
    <source>
        <dbReference type="ARBA" id="ARBA00009638"/>
    </source>
</evidence>
<evidence type="ECO:0000256" key="10">
    <source>
        <dbReference type="HAMAP-Rule" id="MF_00321"/>
    </source>
</evidence>
<dbReference type="GO" id="GO:0005525">
    <property type="term" value="F:GTP binding"/>
    <property type="evidence" value="ECO:0007669"/>
    <property type="project" value="UniProtKB-UniRule"/>
</dbReference>
<evidence type="ECO:0000313" key="12">
    <source>
        <dbReference type="EMBL" id="CUQ05818.1"/>
    </source>
</evidence>
<accession>A0A174TD12</accession>
<protein>
    <recommendedName>
        <fullName evidence="10">Probable GTP-binding protein EngB</fullName>
    </recommendedName>
</protein>
<feature type="domain" description="EngB-type G" evidence="11">
    <location>
        <begin position="22"/>
        <end position="194"/>
    </location>
</feature>
<evidence type="ECO:0000256" key="1">
    <source>
        <dbReference type="ARBA" id="ARBA00001946"/>
    </source>
</evidence>
<evidence type="ECO:0000313" key="13">
    <source>
        <dbReference type="EMBL" id="OUP68497.1"/>
    </source>
</evidence>
<comment type="cofactor">
    <cofactor evidence="1">
        <name>Mg(2+)</name>
        <dbReference type="ChEBI" id="CHEBI:18420"/>
    </cofactor>
</comment>
<keyword evidence="5 10" id="KW-0547">Nucleotide-binding</keyword>
<dbReference type="GO" id="GO:0000917">
    <property type="term" value="P:division septum assembly"/>
    <property type="evidence" value="ECO:0007669"/>
    <property type="project" value="UniProtKB-KW"/>
</dbReference>
<dbReference type="SUPFAM" id="SSF52540">
    <property type="entry name" value="P-loop containing nucleoside triphosphate hydrolases"/>
    <property type="match status" value="1"/>
</dbReference>
<name>A0A174TD12_9FIRM</name>
<dbReference type="PROSITE" id="PS51706">
    <property type="entry name" value="G_ENGB"/>
    <property type="match status" value="1"/>
</dbReference>
<dbReference type="EMBL" id="CZBE01000023">
    <property type="protein sequence ID" value="CUQ05818.1"/>
    <property type="molecule type" value="Genomic_DNA"/>
</dbReference>
<dbReference type="RefSeq" id="WP_055245794.1">
    <property type="nucleotide sequence ID" value="NZ_CABIWA010000017.1"/>
</dbReference>
<dbReference type="OrthoDB" id="9804921at2"/>
<keyword evidence="7 10" id="KW-0342">GTP-binding</keyword>
<reference evidence="13" key="3">
    <citation type="journal article" date="2018" name="BMC Genomics">
        <title>Whole genome sequencing and function prediction of 133 gut anaerobes isolated from chicken caecum in pure cultures.</title>
        <authorList>
            <person name="Medvecky M."/>
            <person name="Cejkova D."/>
            <person name="Polansky O."/>
            <person name="Karasova D."/>
            <person name="Kubasova T."/>
            <person name="Cizek A."/>
            <person name="Rychlik I."/>
        </authorList>
    </citation>
    <scope>NUCLEOTIDE SEQUENCE</scope>
    <source>
        <strain evidence="13">An175</strain>
    </source>
</reference>
<keyword evidence="8 10" id="KW-0717">Septation</keyword>
<keyword evidence="3 10" id="KW-0132">Cell division</keyword>
<dbReference type="HAMAP" id="MF_00321">
    <property type="entry name" value="GTPase_EngB"/>
    <property type="match status" value="1"/>
</dbReference>
<evidence type="ECO:0000256" key="6">
    <source>
        <dbReference type="ARBA" id="ARBA00022842"/>
    </source>
</evidence>
<evidence type="ECO:0000313" key="17">
    <source>
        <dbReference type="Proteomes" id="UP000260828"/>
    </source>
</evidence>
<dbReference type="EMBL" id="NFKP01000017">
    <property type="protein sequence ID" value="OUP68497.1"/>
    <property type="molecule type" value="Genomic_DNA"/>
</dbReference>
<dbReference type="GO" id="GO:0005829">
    <property type="term" value="C:cytosol"/>
    <property type="evidence" value="ECO:0007669"/>
    <property type="project" value="TreeGrafter"/>
</dbReference>
<evidence type="ECO:0000256" key="4">
    <source>
        <dbReference type="ARBA" id="ARBA00022723"/>
    </source>
</evidence>
<dbReference type="GO" id="GO:0046872">
    <property type="term" value="F:metal ion binding"/>
    <property type="evidence" value="ECO:0007669"/>
    <property type="project" value="UniProtKB-KW"/>
</dbReference>
<evidence type="ECO:0000259" key="11">
    <source>
        <dbReference type="PROSITE" id="PS51706"/>
    </source>
</evidence>
<comment type="similarity">
    <text evidence="2 10">Belongs to the TRAFAC class TrmE-Era-EngA-EngB-Septin-like GTPase superfamily. EngB GTPase family.</text>
</comment>
<evidence type="ECO:0000313" key="16">
    <source>
        <dbReference type="Proteomes" id="UP000196386"/>
    </source>
</evidence>
<gene>
    <name evidence="10 12" type="primary">engB</name>
    <name evidence="13" type="ORF">B5F11_13030</name>
    <name evidence="14" type="ORF">DXC40_10655</name>
    <name evidence="12" type="ORF">ERS852551_02949</name>
</gene>
<dbReference type="PANTHER" id="PTHR11649">
    <property type="entry name" value="MSS1/TRME-RELATED GTP-BINDING PROTEIN"/>
    <property type="match status" value="1"/>
</dbReference>
<dbReference type="EMBL" id="QVME01000005">
    <property type="protein sequence ID" value="RGE67263.1"/>
    <property type="molecule type" value="Genomic_DNA"/>
</dbReference>
<reference evidence="16" key="2">
    <citation type="submission" date="2017-04" db="EMBL/GenBank/DDBJ databases">
        <title>Function of individual gut microbiota members based on whole genome sequencing of pure cultures obtained from chicken caecum.</title>
        <authorList>
            <person name="Medvecky M."/>
            <person name="Cejkova D."/>
            <person name="Polansky O."/>
            <person name="Karasova D."/>
            <person name="Kubasova T."/>
            <person name="Cizek A."/>
            <person name="Rychlik I."/>
        </authorList>
    </citation>
    <scope>NUCLEOTIDE SEQUENCE [LARGE SCALE GENOMIC DNA]</scope>
    <source>
        <strain evidence="16">An175</strain>
    </source>
</reference>
<evidence type="ECO:0000256" key="7">
    <source>
        <dbReference type="ARBA" id="ARBA00023134"/>
    </source>
</evidence>
<proteinExistence type="inferred from homology"/>
<dbReference type="Gene3D" id="3.40.50.300">
    <property type="entry name" value="P-loop containing nucleotide triphosphate hydrolases"/>
    <property type="match status" value="1"/>
</dbReference>
<reference evidence="14 17" key="4">
    <citation type="submission" date="2018-08" db="EMBL/GenBank/DDBJ databases">
        <title>A genome reference for cultivated species of the human gut microbiota.</title>
        <authorList>
            <person name="Zou Y."/>
            <person name="Xue W."/>
            <person name="Luo G."/>
        </authorList>
    </citation>
    <scope>NUCLEOTIDE SEQUENCE [LARGE SCALE GENOMIC DNA]</scope>
    <source>
        <strain evidence="14 17">TF05-12AC</strain>
    </source>
</reference>
<evidence type="ECO:0000313" key="15">
    <source>
        <dbReference type="Proteomes" id="UP000095765"/>
    </source>
</evidence>
<dbReference type="Pfam" id="PF01926">
    <property type="entry name" value="MMR_HSR1"/>
    <property type="match status" value="1"/>
</dbReference>
<keyword evidence="6" id="KW-0460">Magnesium</keyword>
<dbReference type="InterPro" id="IPR030393">
    <property type="entry name" value="G_ENGB_dom"/>
</dbReference>
<dbReference type="PANTHER" id="PTHR11649:SF13">
    <property type="entry name" value="ENGB-TYPE G DOMAIN-CONTAINING PROTEIN"/>
    <property type="match status" value="1"/>
</dbReference>
<dbReference type="InterPro" id="IPR027417">
    <property type="entry name" value="P-loop_NTPase"/>
</dbReference>
<dbReference type="NCBIfam" id="TIGR03598">
    <property type="entry name" value="GTPase_YsxC"/>
    <property type="match status" value="1"/>
</dbReference>
<comment type="function">
    <text evidence="10">Necessary for normal cell division and for the maintenance of normal septation.</text>
</comment>
<dbReference type="CDD" id="cd01876">
    <property type="entry name" value="YihA_EngB"/>
    <property type="match status" value="1"/>
</dbReference>
<keyword evidence="9 10" id="KW-0131">Cell cycle</keyword>
<reference evidence="12 15" key="1">
    <citation type="submission" date="2015-09" db="EMBL/GenBank/DDBJ databases">
        <authorList>
            <consortium name="Pathogen Informatics"/>
        </authorList>
    </citation>
    <scope>NUCLEOTIDE SEQUENCE [LARGE SCALE GENOMIC DNA]</scope>
    <source>
        <strain evidence="12 15">2789STDY5834939</strain>
    </source>
</reference>
<dbReference type="Proteomes" id="UP000196386">
    <property type="component" value="Unassembled WGS sequence"/>
</dbReference>
<evidence type="ECO:0000313" key="14">
    <source>
        <dbReference type="EMBL" id="RGE67263.1"/>
    </source>
</evidence>
<dbReference type="Proteomes" id="UP000260828">
    <property type="component" value="Unassembled WGS sequence"/>
</dbReference>
<dbReference type="InterPro" id="IPR006073">
    <property type="entry name" value="GTP-bd"/>
</dbReference>
<dbReference type="Proteomes" id="UP000095765">
    <property type="component" value="Unassembled WGS sequence"/>
</dbReference>
<evidence type="ECO:0000256" key="3">
    <source>
        <dbReference type="ARBA" id="ARBA00022618"/>
    </source>
</evidence>
<sequence length="202" mass="22576">MNYHNVKFETSFGTAAQLPPSELPEIAFAGRSNVGKSSMINKLFNRKQLARVSAVPGKTATINFFRADGLRFADLPGYGYAKVSKGEKRRWSELISGYFEQDRDLRLVFQLIDMRHAPTADDLTMINYMIDREIPFVVVLTKADKLSKTQRAVRLAALETELPCADQIVTIPFSSETGEGVDAVKDVVAQIERDCMEQPPAE</sequence>
<dbReference type="AlphaFoldDB" id="A0A174TD12"/>
<evidence type="ECO:0000256" key="5">
    <source>
        <dbReference type="ARBA" id="ARBA00022741"/>
    </source>
</evidence>
<keyword evidence="4" id="KW-0479">Metal-binding</keyword>